<gene>
    <name evidence="2" type="ORF">M0812_22611</name>
</gene>
<name>A0AAV7YVW0_9EUKA</name>
<comment type="caution">
    <text evidence="2">The sequence shown here is derived from an EMBL/GenBank/DDBJ whole genome shotgun (WGS) entry which is preliminary data.</text>
</comment>
<evidence type="ECO:0000313" key="3">
    <source>
        <dbReference type="Proteomes" id="UP001146793"/>
    </source>
</evidence>
<feature type="region of interest" description="Disordered" evidence="1">
    <location>
        <begin position="105"/>
        <end position="166"/>
    </location>
</feature>
<reference evidence="2" key="1">
    <citation type="submission" date="2022-08" db="EMBL/GenBank/DDBJ databases">
        <title>Novel sulphate-reducing endosymbionts in the free-living metamonad Anaeramoeba.</title>
        <authorList>
            <person name="Jerlstrom-Hultqvist J."/>
            <person name="Cepicka I."/>
            <person name="Gallot-Lavallee L."/>
            <person name="Salas-Leiva D."/>
            <person name="Curtis B.A."/>
            <person name="Zahonova K."/>
            <person name="Pipaliya S."/>
            <person name="Dacks J."/>
            <person name="Roger A.J."/>
        </authorList>
    </citation>
    <scope>NUCLEOTIDE SEQUENCE</scope>
    <source>
        <strain evidence="2">Busselton2</strain>
    </source>
</reference>
<dbReference type="EMBL" id="JANTQA010000047">
    <property type="protein sequence ID" value="KAJ3433649.1"/>
    <property type="molecule type" value="Genomic_DNA"/>
</dbReference>
<organism evidence="2 3">
    <name type="scientific">Anaeramoeba flamelloides</name>
    <dbReference type="NCBI Taxonomy" id="1746091"/>
    <lineage>
        <taxon>Eukaryota</taxon>
        <taxon>Metamonada</taxon>
        <taxon>Anaeramoebidae</taxon>
        <taxon>Anaeramoeba</taxon>
    </lineage>
</organism>
<feature type="compositionally biased region" description="Polar residues" evidence="1">
    <location>
        <begin position="154"/>
        <end position="166"/>
    </location>
</feature>
<evidence type="ECO:0008006" key="4">
    <source>
        <dbReference type="Google" id="ProtNLM"/>
    </source>
</evidence>
<sequence length="268" mass="31517">MWLHILLILIVLLLLTLGCFWYLRIFETPAYSEQEFGPHYIIYEPHVGHYDKTNRLLSTLRKRLRQESIPYTSSFAIFYDHPKEGTNYDQWTSVLGCVLDLQHTGGNQSKETSRKDEKETNEKKESKDKVQEKEKENENENENENKSMNENEKQLTNQNTDSNQTKMSQDYMEKLKEKGLRSKKIEKIKVVKATWKSDRPFALSIGLSLKLSRFLKWARSKDYKIGNMMESYQGTTGRRGSTISYIFAQEDSDIFDRPELFVLSKKNN</sequence>
<accession>A0AAV7YVW0</accession>
<dbReference type="Proteomes" id="UP001146793">
    <property type="component" value="Unassembled WGS sequence"/>
</dbReference>
<evidence type="ECO:0000256" key="1">
    <source>
        <dbReference type="SAM" id="MobiDB-lite"/>
    </source>
</evidence>
<protein>
    <recommendedName>
        <fullName evidence="4">GyrI-like small molecule binding domain-containing protein</fullName>
    </recommendedName>
</protein>
<dbReference type="AlphaFoldDB" id="A0AAV7YVW0"/>
<proteinExistence type="predicted"/>
<feature type="compositionally biased region" description="Basic and acidic residues" evidence="1">
    <location>
        <begin position="111"/>
        <end position="153"/>
    </location>
</feature>
<evidence type="ECO:0000313" key="2">
    <source>
        <dbReference type="EMBL" id="KAJ3433649.1"/>
    </source>
</evidence>